<dbReference type="EMBL" id="OC940300">
    <property type="protein sequence ID" value="CAD7661900.1"/>
    <property type="molecule type" value="Genomic_DNA"/>
</dbReference>
<feature type="transmembrane region" description="Helical" evidence="1">
    <location>
        <begin position="119"/>
        <end position="142"/>
    </location>
</feature>
<feature type="transmembrane region" description="Helical" evidence="1">
    <location>
        <begin position="154"/>
        <end position="171"/>
    </location>
</feature>
<dbReference type="PANTHER" id="PTHR21824:SF4">
    <property type="entry name" value="TRANSMEMBRANE PROTEIN 177"/>
    <property type="match status" value="1"/>
</dbReference>
<evidence type="ECO:0008006" key="4">
    <source>
        <dbReference type="Google" id="ProtNLM"/>
    </source>
</evidence>
<keyword evidence="1" id="KW-1133">Transmembrane helix</keyword>
<evidence type="ECO:0000313" key="2">
    <source>
        <dbReference type="EMBL" id="CAD7661900.1"/>
    </source>
</evidence>
<keyword evidence="3" id="KW-1185">Reference proteome</keyword>
<dbReference type="InterPro" id="IPR026620">
    <property type="entry name" value="TMEM177"/>
</dbReference>
<gene>
    <name evidence="2" type="ORF">ONB1V03_LOCUS18460</name>
</gene>
<proteinExistence type="predicted"/>
<accession>A0A7R9QYQ8</accession>
<protein>
    <recommendedName>
        <fullName evidence="4">Transmembrane protein 177</fullName>
    </recommendedName>
</protein>
<keyword evidence="1" id="KW-0472">Membrane</keyword>
<dbReference type="PANTHER" id="PTHR21824">
    <property type="entry name" value="TRANSMEMBRANE PROTEIN 177"/>
    <property type="match status" value="1"/>
</dbReference>
<keyword evidence="1" id="KW-0812">Transmembrane</keyword>
<reference evidence="2" key="1">
    <citation type="submission" date="2020-11" db="EMBL/GenBank/DDBJ databases">
        <authorList>
            <person name="Tran Van P."/>
        </authorList>
    </citation>
    <scope>NUCLEOTIDE SEQUENCE</scope>
</reference>
<feature type="non-terminal residue" evidence="2">
    <location>
        <position position="267"/>
    </location>
</feature>
<dbReference type="OrthoDB" id="110174at2759"/>
<evidence type="ECO:0000256" key="1">
    <source>
        <dbReference type="SAM" id="Phobius"/>
    </source>
</evidence>
<name>A0A7R9QYQ8_9ACAR</name>
<dbReference type="Proteomes" id="UP000728032">
    <property type="component" value="Unassembled WGS sequence"/>
</dbReference>
<dbReference type="EMBL" id="CAJPVJ010025475">
    <property type="protein sequence ID" value="CAG2179036.1"/>
    <property type="molecule type" value="Genomic_DNA"/>
</dbReference>
<sequence>DSVEELALREWNVSHISRKYKLMDLMEFFLCSGTQVFSVGDLNTRSGAIVGLPHNFSYNTVDDIKLSEISIYGVNAEQLEPDSEAAEALKQLIQSLVLSENAKKFAITRELHLCNNDRVINGMLTTIFASFLGIGVAQQIILSTRIRRRHFQSLGLRLVFLTFGVFSYLVVREMCYYSWMSSADKAAIAQGEAYYDGAVEYYNKLLQREQALKQLRAGNKIRDQTVAELALSLMDIKGVPPKKCLEKVYELNPRADDEDEGDAMSSD</sequence>
<organism evidence="2">
    <name type="scientific">Oppiella nova</name>
    <dbReference type="NCBI Taxonomy" id="334625"/>
    <lineage>
        <taxon>Eukaryota</taxon>
        <taxon>Metazoa</taxon>
        <taxon>Ecdysozoa</taxon>
        <taxon>Arthropoda</taxon>
        <taxon>Chelicerata</taxon>
        <taxon>Arachnida</taxon>
        <taxon>Acari</taxon>
        <taxon>Acariformes</taxon>
        <taxon>Sarcoptiformes</taxon>
        <taxon>Oribatida</taxon>
        <taxon>Brachypylina</taxon>
        <taxon>Oppioidea</taxon>
        <taxon>Oppiidae</taxon>
        <taxon>Oppiella</taxon>
    </lineage>
</organism>
<evidence type="ECO:0000313" key="3">
    <source>
        <dbReference type="Proteomes" id="UP000728032"/>
    </source>
</evidence>
<dbReference type="GO" id="GO:0016020">
    <property type="term" value="C:membrane"/>
    <property type="evidence" value="ECO:0007669"/>
    <property type="project" value="TreeGrafter"/>
</dbReference>
<dbReference type="AlphaFoldDB" id="A0A7R9QYQ8"/>